<dbReference type="AlphaFoldDB" id="A0A397GU56"/>
<evidence type="ECO:0000313" key="1">
    <source>
        <dbReference type="EMBL" id="RHZ53208.1"/>
    </source>
</evidence>
<gene>
    <name evidence="1" type="ORF">Glove_444g9</name>
</gene>
<accession>A0A397GU56</accession>
<keyword evidence="2" id="KW-1185">Reference proteome</keyword>
<protein>
    <submittedName>
        <fullName evidence="1">Uncharacterized protein</fullName>
    </submittedName>
</protein>
<proteinExistence type="predicted"/>
<evidence type="ECO:0000313" key="2">
    <source>
        <dbReference type="Proteomes" id="UP000266861"/>
    </source>
</evidence>
<reference evidence="1 2" key="1">
    <citation type="submission" date="2018-08" db="EMBL/GenBank/DDBJ databases">
        <title>Genome and evolution of the arbuscular mycorrhizal fungus Diversispora epigaea (formerly Glomus versiforme) and its bacterial endosymbionts.</title>
        <authorList>
            <person name="Sun X."/>
            <person name="Fei Z."/>
            <person name="Harrison M."/>
        </authorList>
    </citation>
    <scope>NUCLEOTIDE SEQUENCE [LARGE SCALE GENOMIC DNA]</scope>
    <source>
        <strain evidence="1 2">IT104</strain>
    </source>
</reference>
<comment type="caution">
    <text evidence="1">The sequence shown here is derived from an EMBL/GenBank/DDBJ whole genome shotgun (WGS) entry which is preliminary data.</text>
</comment>
<dbReference type="Proteomes" id="UP000266861">
    <property type="component" value="Unassembled WGS sequence"/>
</dbReference>
<sequence>MAEVCQNAIKKVKISGEYSHIMHYKDLAFKICNGFRSNIPFHTSKLIIMRCWDARITHQHLIVFHFFYGITEDPEVHEYMMISYFFKGKSLKDYFNNFEYSHIMHYKDLAFKICNGFRSNIPFHTSKLIIMRCWDARITHQHLMSLQHL</sequence>
<organism evidence="1 2">
    <name type="scientific">Diversispora epigaea</name>
    <dbReference type="NCBI Taxonomy" id="1348612"/>
    <lineage>
        <taxon>Eukaryota</taxon>
        <taxon>Fungi</taxon>
        <taxon>Fungi incertae sedis</taxon>
        <taxon>Mucoromycota</taxon>
        <taxon>Glomeromycotina</taxon>
        <taxon>Glomeromycetes</taxon>
        <taxon>Diversisporales</taxon>
        <taxon>Diversisporaceae</taxon>
        <taxon>Diversispora</taxon>
    </lineage>
</organism>
<dbReference type="EMBL" id="PQFF01000391">
    <property type="protein sequence ID" value="RHZ53208.1"/>
    <property type="molecule type" value="Genomic_DNA"/>
</dbReference>
<name>A0A397GU56_9GLOM</name>